<feature type="domain" description="Phosphoribosyltransferase" evidence="1">
    <location>
        <begin position="16"/>
        <end position="142"/>
    </location>
</feature>
<proteinExistence type="predicted"/>
<dbReference type="Pfam" id="PF00156">
    <property type="entry name" value="Pribosyltran"/>
    <property type="match status" value="1"/>
</dbReference>
<comment type="caution">
    <text evidence="2">The sequence shown here is derived from an EMBL/GenBank/DDBJ whole genome shotgun (WGS) entry which is preliminary data.</text>
</comment>
<evidence type="ECO:0000313" key="2">
    <source>
        <dbReference type="EMBL" id="PIE20874.1"/>
    </source>
</evidence>
<accession>A0A2G6JBQ6</accession>
<protein>
    <submittedName>
        <fullName evidence="2">Bifunctional pyr operon transcriptional regulator/uracil phosphoribosyltransferase</fullName>
    </submittedName>
</protein>
<dbReference type="InterPro" id="IPR029057">
    <property type="entry name" value="PRTase-like"/>
</dbReference>
<sequence>MTANTLNAEALLGKIETELSTLLSKGSKPEPLMIGIRTGGVWLAERLHTALNLDSPLGVLDISFHRDDFDQSGLNPKVQPTQLPCTTEGRHIILVDDVIMSGRTIRAAMNELFDFGRPASVTLATLLDLQQRELPIQADITGAVVAIDPDEIVKLTGPEPLALEIRKRSEG</sequence>
<organism evidence="2 3">
    <name type="scientific">Neptuniibacter caesariensis</name>
    <dbReference type="NCBI Taxonomy" id="207954"/>
    <lineage>
        <taxon>Bacteria</taxon>
        <taxon>Pseudomonadati</taxon>
        <taxon>Pseudomonadota</taxon>
        <taxon>Gammaproteobacteria</taxon>
        <taxon>Oceanospirillales</taxon>
        <taxon>Oceanospirillaceae</taxon>
        <taxon>Neptuniibacter</taxon>
    </lineage>
</organism>
<keyword evidence="2" id="KW-0328">Glycosyltransferase</keyword>
<name>A0A2G6JBQ6_NEPCE</name>
<dbReference type="Gene3D" id="3.40.50.2020">
    <property type="match status" value="1"/>
</dbReference>
<dbReference type="InterPro" id="IPR000836">
    <property type="entry name" value="PRTase_dom"/>
</dbReference>
<dbReference type="CDD" id="cd06223">
    <property type="entry name" value="PRTases_typeI"/>
    <property type="match status" value="1"/>
</dbReference>
<dbReference type="InterPro" id="IPR050137">
    <property type="entry name" value="PyrR_bifunctional"/>
</dbReference>
<dbReference type="NCBIfam" id="NF003545">
    <property type="entry name" value="PRK05205.1-1"/>
    <property type="match status" value="1"/>
</dbReference>
<dbReference type="Proteomes" id="UP000242733">
    <property type="component" value="Unassembled WGS sequence"/>
</dbReference>
<dbReference type="EMBL" id="PDSG01000002">
    <property type="protein sequence ID" value="PIE20874.1"/>
    <property type="molecule type" value="Genomic_DNA"/>
</dbReference>
<dbReference type="SUPFAM" id="SSF53271">
    <property type="entry name" value="PRTase-like"/>
    <property type="match status" value="1"/>
</dbReference>
<dbReference type="GO" id="GO:0016757">
    <property type="term" value="F:glycosyltransferase activity"/>
    <property type="evidence" value="ECO:0007669"/>
    <property type="project" value="UniProtKB-KW"/>
</dbReference>
<dbReference type="AlphaFoldDB" id="A0A2G6JBQ6"/>
<reference evidence="2 3" key="1">
    <citation type="submission" date="2017-10" db="EMBL/GenBank/DDBJ databases">
        <title>Novel microbial diversity and functional potential in the marine mammal oral microbiome.</title>
        <authorList>
            <person name="Dudek N.K."/>
            <person name="Sun C.L."/>
            <person name="Burstein D."/>
            <person name="Kantor R.S."/>
            <person name="Aliaga Goltsman D.S."/>
            <person name="Bik E.M."/>
            <person name="Thomas B.C."/>
            <person name="Banfield J.F."/>
            <person name="Relman D.A."/>
        </authorList>
    </citation>
    <scope>NUCLEOTIDE SEQUENCE [LARGE SCALE GENOMIC DNA]</scope>
    <source>
        <strain evidence="2">DOLJORAL78_49_30</strain>
    </source>
</reference>
<evidence type="ECO:0000313" key="3">
    <source>
        <dbReference type="Proteomes" id="UP000242733"/>
    </source>
</evidence>
<dbReference type="PANTHER" id="PTHR11608:SF0">
    <property type="entry name" value="BIFUNCTIONAL PROTEIN PYRR"/>
    <property type="match status" value="1"/>
</dbReference>
<gene>
    <name evidence="2" type="ORF">CSA61_00060</name>
</gene>
<dbReference type="PANTHER" id="PTHR11608">
    <property type="entry name" value="BIFUNCTIONAL PROTEIN PYRR"/>
    <property type="match status" value="1"/>
</dbReference>
<evidence type="ECO:0000259" key="1">
    <source>
        <dbReference type="Pfam" id="PF00156"/>
    </source>
</evidence>
<keyword evidence="2" id="KW-0808">Transferase</keyword>